<accession>A0A8T0VAZ5</accession>
<evidence type="ECO:0000256" key="1">
    <source>
        <dbReference type="SAM" id="MobiDB-lite"/>
    </source>
</evidence>
<feature type="compositionally biased region" description="Basic and acidic residues" evidence="1">
    <location>
        <begin position="192"/>
        <end position="205"/>
    </location>
</feature>
<protein>
    <submittedName>
        <fullName evidence="2">Uncharacterized protein</fullName>
    </submittedName>
</protein>
<dbReference type="Proteomes" id="UP000823388">
    <property type="component" value="Chromosome 3K"/>
</dbReference>
<reference evidence="2" key="1">
    <citation type="submission" date="2020-05" db="EMBL/GenBank/DDBJ databases">
        <title>WGS assembly of Panicum virgatum.</title>
        <authorList>
            <person name="Lovell J.T."/>
            <person name="Jenkins J."/>
            <person name="Shu S."/>
            <person name="Juenger T.E."/>
            <person name="Schmutz J."/>
        </authorList>
    </citation>
    <scope>NUCLEOTIDE SEQUENCE</scope>
    <source>
        <strain evidence="2">AP13</strain>
    </source>
</reference>
<proteinExistence type="predicted"/>
<evidence type="ECO:0000313" key="2">
    <source>
        <dbReference type="EMBL" id="KAG2629993.1"/>
    </source>
</evidence>
<name>A0A8T0VAZ5_PANVG</name>
<dbReference type="AlphaFoldDB" id="A0A8T0VAZ5"/>
<feature type="compositionally biased region" description="Low complexity" evidence="1">
    <location>
        <begin position="61"/>
        <end position="76"/>
    </location>
</feature>
<keyword evidence="3" id="KW-1185">Reference proteome</keyword>
<sequence length="216" mass="22671">MAPGRRPACPPPPPPPPRSPAPPELQAVGSGRPRSSPRLGGARARRSPATQEKGERDREVVAVVAPPLPAEEAAQGRGKEAGRARRGGRTAEAASPQGATAPEARRAAAGCLREGHRRGFDRAGREAMPGILPRRRPQRATASSALVPRGHPHLTVCEGDEGGSVGVGEEGPRRGRRRRGGRPEEGAPPSLGEKEGRREEGRARELFIANGLPPPV</sequence>
<feature type="compositionally biased region" description="Low complexity" evidence="1">
    <location>
        <begin position="90"/>
        <end position="102"/>
    </location>
</feature>
<dbReference type="EMBL" id="CM029041">
    <property type="protein sequence ID" value="KAG2629993.1"/>
    <property type="molecule type" value="Genomic_DNA"/>
</dbReference>
<comment type="caution">
    <text evidence="2">The sequence shown here is derived from an EMBL/GenBank/DDBJ whole genome shotgun (WGS) entry which is preliminary data.</text>
</comment>
<feature type="compositionally biased region" description="Pro residues" evidence="1">
    <location>
        <begin position="8"/>
        <end position="23"/>
    </location>
</feature>
<feature type="region of interest" description="Disordered" evidence="1">
    <location>
        <begin position="1"/>
        <end position="216"/>
    </location>
</feature>
<gene>
    <name evidence="2" type="ORF">PVAP13_3KG472401</name>
</gene>
<evidence type="ECO:0000313" key="3">
    <source>
        <dbReference type="Proteomes" id="UP000823388"/>
    </source>
</evidence>
<feature type="compositionally biased region" description="Basic and acidic residues" evidence="1">
    <location>
        <begin position="113"/>
        <end position="125"/>
    </location>
</feature>
<organism evidence="2 3">
    <name type="scientific">Panicum virgatum</name>
    <name type="common">Blackwell switchgrass</name>
    <dbReference type="NCBI Taxonomy" id="38727"/>
    <lineage>
        <taxon>Eukaryota</taxon>
        <taxon>Viridiplantae</taxon>
        <taxon>Streptophyta</taxon>
        <taxon>Embryophyta</taxon>
        <taxon>Tracheophyta</taxon>
        <taxon>Spermatophyta</taxon>
        <taxon>Magnoliopsida</taxon>
        <taxon>Liliopsida</taxon>
        <taxon>Poales</taxon>
        <taxon>Poaceae</taxon>
        <taxon>PACMAD clade</taxon>
        <taxon>Panicoideae</taxon>
        <taxon>Panicodae</taxon>
        <taxon>Paniceae</taxon>
        <taxon>Panicinae</taxon>
        <taxon>Panicum</taxon>
        <taxon>Panicum sect. Hiantes</taxon>
    </lineage>
</organism>